<dbReference type="CDD" id="cd17040">
    <property type="entry name" value="Ubl_MoaD_like"/>
    <property type="match status" value="1"/>
</dbReference>
<keyword evidence="2" id="KW-1185">Reference proteome</keyword>
<organism evidence="1 2">
    <name type="scientific">Desulfoplanes formicivorans</name>
    <dbReference type="NCBI Taxonomy" id="1592317"/>
    <lineage>
        <taxon>Bacteria</taxon>
        <taxon>Pseudomonadati</taxon>
        <taxon>Thermodesulfobacteriota</taxon>
        <taxon>Desulfovibrionia</taxon>
        <taxon>Desulfovibrionales</taxon>
        <taxon>Desulfoplanaceae</taxon>
        <taxon>Desulfoplanes</taxon>
    </lineage>
</organism>
<dbReference type="Proteomes" id="UP000095200">
    <property type="component" value="Unassembled WGS sequence"/>
</dbReference>
<evidence type="ECO:0000313" key="1">
    <source>
        <dbReference type="EMBL" id="GAU08007.1"/>
    </source>
</evidence>
<dbReference type="Pfam" id="PF02597">
    <property type="entry name" value="ThiS"/>
    <property type="match status" value="1"/>
</dbReference>
<name>A0A194AD27_9BACT</name>
<dbReference type="InterPro" id="IPR003749">
    <property type="entry name" value="ThiS/MoaD-like"/>
</dbReference>
<dbReference type="SUPFAM" id="SSF54285">
    <property type="entry name" value="MoaD/ThiS"/>
    <property type="match status" value="1"/>
</dbReference>
<gene>
    <name evidence="1" type="ORF">DPF_0708</name>
</gene>
<dbReference type="InterPro" id="IPR016155">
    <property type="entry name" value="Mopterin_synth/thiamin_S_b"/>
</dbReference>
<dbReference type="InterPro" id="IPR012675">
    <property type="entry name" value="Beta-grasp_dom_sf"/>
</dbReference>
<protein>
    <submittedName>
        <fullName evidence="1">Thiamine biosynthesis protein ThiS</fullName>
    </submittedName>
</protein>
<dbReference type="OrthoDB" id="9801945at2"/>
<dbReference type="AlphaFoldDB" id="A0A194AD27"/>
<comment type="caution">
    <text evidence="1">The sequence shown here is derived from an EMBL/GenBank/DDBJ whole genome shotgun (WGS) entry which is preliminary data.</text>
</comment>
<sequence length="75" mass="8239">MRIEVQCFATLASHTPQGGSMDVVEGTTIEKLIEMLNIDKNEVRLVFVNGKNQADWSFRIHPGDRIGIFPPVGGG</sequence>
<dbReference type="EMBL" id="BDFE01000008">
    <property type="protein sequence ID" value="GAU08007.1"/>
    <property type="molecule type" value="Genomic_DNA"/>
</dbReference>
<accession>A0A194AD27</accession>
<dbReference type="STRING" id="1592317.DPF_0708"/>
<proteinExistence type="predicted"/>
<evidence type="ECO:0000313" key="2">
    <source>
        <dbReference type="Proteomes" id="UP000095200"/>
    </source>
</evidence>
<dbReference type="Gene3D" id="3.10.20.30">
    <property type="match status" value="1"/>
</dbReference>
<reference evidence="2" key="1">
    <citation type="submission" date="2016-06" db="EMBL/GenBank/DDBJ databases">
        <title>Draft genome sequence of Desulfoplanes formicivorans strain Pf12B.</title>
        <authorList>
            <person name="Watanabe M."/>
            <person name="Kojima H."/>
            <person name="Fukui M."/>
        </authorList>
    </citation>
    <scope>NUCLEOTIDE SEQUENCE [LARGE SCALE GENOMIC DNA]</scope>
    <source>
        <strain evidence="2">Pf12B</strain>
    </source>
</reference>